<dbReference type="AlphaFoldDB" id="A0A246HML3"/>
<evidence type="ECO:0000256" key="1">
    <source>
        <dbReference type="SAM" id="Phobius"/>
    </source>
</evidence>
<keyword evidence="1" id="KW-0812">Transmembrane</keyword>
<feature type="transmembrane region" description="Helical" evidence="1">
    <location>
        <begin position="6"/>
        <end position="22"/>
    </location>
</feature>
<gene>
    <name evidence="2" type="ORF">CEE60_09745</name>
</gene>
<name>A0A246HML3_STEMA</name>
<evidence type="ECO:0000313" key="2">
    <source>
        <dbReference type="EMBL" id="OWQ53940.1"/>
    </source>
</evidence>
<protein>
    <submittedName>
        <fullName evidence="2">Uncharacterized protein</fullName>
    </submittedName>
</protein>
<accession>A0A246HML3</accession>
<proteinExistence type="predicted"/>
<organism evidence="2 3">
    <name type="scientific">Stenotrophomonas maltophilia</name>
    <name type="common">Pseudomonas maltophilia</name>
    <name type="synonym">Xanthomonas maltophilia</name>
    <dbReference type="NCBI Taxonomy" id="40324"/>
    <lineage>
        <taxon>Bacteria</taxon>
        <taxon>Pseudomonadati</taxon>
        <taxon>Pseudomonadota</taxon>
        <taxon>Gammaproteobacteria</taxon>
        <taxon>Lysobacterales</taxon>
        <taxon>Lysobacteraceae</taxon>
        <taxon>Stenotrophomonas</taxon>
        <taxon>Stenotrophomonas maltophilia group</taxon>
    </lineage>
</organism>
<keyword evidence="1" id="KW-1133">Transmembrane helix</keyword>
<dbReference type="Proteomes" id="UP000198157">
    <property type="component" value="Unassembled WGS sequence"/>
</dbReference>
<reference evidence="2 3" key="1">
    <citation type="submission" date="2017-06" db="EMBL/GenBank/DDBJ databases">
        <authorList>
            <person name="Kim H.J."/>
            <person name="Triplett B.A."/>
        </authorList>
    </citation>
    <scope>NUCLEOTIDE SEQUENCE [LARGE SCALE GENOMIC DNA]</scope>
    <source>
        <strain evidence="2 3">13146</strain>
    </source>
</reference>
<evidence type="ECO:0000313" key="3">
    <source>
        <dbReference type="Proteomes" id="UP000198157"/>
    </source>
</evidence>
<comment type="caution">
    <text evidence="2">The sequence shown here is derived from an EMBL/GenBank/DDBJ whole genome shotgun (WGS) entry which is preliminary data.</text>
</comment>
<feature type="transmembrane region" description="Helical" evidence="1">
    <location>
        <begin position="29"/>
        <end position="47"/>
    </location>
</feature>
<sequence length="67" mass="7148">MILYALEIVLLVAGIGTLVVGYRRHHRNLLLSAALLMLASGMLPDAVRGFSDGFNGSTARPLAALLR</sequence>
<dbReference type="EMBL" id="NIVS01000020">
    <property type="protein sequence ID" value="OWQ53940.1"/>
    <property type="molecule type" value="Genomic_DNA"/>
</dbReference>
<keyword evidence="1" id="KW-0472">Membrane</keyword>